<dbReference type="AlphaFoldDB" id="A0A1I4BMA7"/>
<sequence>MDSRDNDDGSEWPDHDEEALEAEESEWPDHDEDSLEDNDDESGWPSHDGETLEDDASFDASELVSNAERKRSPSSSEPGMTDEELLEVLETLETNITVVGCGGAGCNTINRLAEVGVEGTTLVAANTDVHDLVNANADEKILLGAEGRKDRGRGAGSIPKNGADAAHESRHDIRDAVEDADMVFVTAGMGGGTGTGSAPVVAATARETGALTISVVTMPFASEGRVRMENATGGLSRLREESDTVIVIQNDRLLDAVGNLPVEQAFKVADEVLMRSVKGLAELITTESFVNLDFADVQTIMGRGGMALVGIGEGQGDYRADNAITSALQSPMLDADISTATGVLVNVTGGPDMSIAEAEGVVEDIYERVDPGARIIWGASVDDDIDDEMRVMLIATGVTPRNLTPERHDAEQ</sequence>
<evidence type="ECO:0000256" key="8">
    <source>
        <dbReference type="RuleBase" id="RU003360"/>
    </source>
</evidence>
<keyword evidence="3 6" id="KW-0547">Nucleotide-binding</keyword>
<evidence type="ECO:0000259" key="10">
    <source>
        <dbReference type="SMART" id="SM00864"/>
    </source>
</evidence>
<dbReference type="HAMAP" id="MF_00909">
    <property type="entry name" value="FtsZ"/>
    <property type="match status" value="1"/>
</dbReference>
<dbReference type="Pfam" id="PF12327">
    <property type="entry name" value="FtsZ_C"/>
    <property type="match status" value="1"/>
</dbReference>
<dbReference type="Gene3D" id="3.30.1330.20">
    <property type="entry name" value="Tubulin/FtsZ, C-terminal domain"/>
    <property type="match status" value="1"/>
</dbReference>
<dbReference type="InterPro" id="IPR045061">
    <property type="entry name" value="FtsZ/CetZ"/>
</dbReference>
<dbReference type="InterPro" id="IPR003008">
    <property type="entry name" value="Tubulin_FtsZ_GTPase"/>
</dbReference>
<feature type="domain" description="Tubulin/FtsZ GTPase" evidence="10">
    <location>
        <begin position="95"/>
        <end position="288"/>
    </location>
</feature>
<dbReference type="STRING" id="553466.SAMN04487950_0652"/>
<feature type="binding site" evidence="6">
    <location>
        <position position="270"/>
    </location>
    <ligand>
        <name>GTP</name>
        <dbReference type="ChEBI" id="CHEBI:37565"/>
    </ligand>
</feature>
<dbReference type="PANTHER" id="PTHR30314:SF3">
    <property type="entry name" value="MITOCHONDRIAL DIVISION PROTEIN FSZA"/>
    <property type="match status" value="1"/>
</dbReference>
<dbReference type="InterPro" id="IPR018316">
    <property type="entry name" value="Tubulin/FtsZ_2-layer-sand-dom"/>
</dbReference>
<dbReference type="RefSeq" id="WP_089865623.1">
    <property type="nucleotide sequence ID" value="NZ_FOTC01000001.1"/>
</dbReference>
<dbReference type="InterPro" id="IPR037103">
    <property type="entry name" value="Tubulin/FtsZ-like_C"/>
</dbReference>
<dbReference type="SUPFAM" id="SSF52490">
    <property type="entry name" value="Tubulin nucleotide-binding domain-like"/>
    <property type="match status" value="1"/>
</dbReference>
<dbReference type="SUPFAM" id="SSF55307">
    <property type="entry name" value="Tubulin C-terminal domain-like"/>
    <property type="match status" value="1"/>
</dbReference>
<dbReference type="GO" id="GO:0032153">
    <property type="term" value="C:cell division site"/>
    <property type="evidence" value="ECO:0007669"/>
    <property type="project" value="UniProtKB-UniRule"/>
</dbReference>
<reference evidence="13" key="1">
    <citation type="submission" date="2016-10" db="EMBL/GenBank/DDBJ databases">
        <authorList>
            <person name="Varghese N."/>
            <person name="Submissions S."/>
        </authorList>
    </citation>
    <scope>NUCLEOTIDE SEQUENCE [LARGE SCALE GENOMIC DNA]</scope>
    <source>
        <strain evidence="13">CGMCC 1.7738</strain>
    </source>
</reference>
<dbReference type="GO" id="GO:0043093">
    <property type="term" value="P:FtsZ-dependent cytokinesis"/>
    <property type="evidence" value="ECO:0007669"/>
    <property type="project" value="UniProtKB-UniRule"/>
</dbReference>
<keyword evidence="2 6" id="KW-0963">Cytoplasm</keyword>
<dbReference type="Proteomes" id="UP000199607">
    <property type="component" value="Unassembled WGS sequence"/>
</dbReference>
<dbReference type="NCBIfam" id="TIGR00065">
    <property type="entry name" value="ftsZ"/>
    <property type="match status" value="1"/>
</dbReference>
<keyword evidence="4 6" id="KW-0342">GTP-binding</keyword>
<dbReference type="EMBL" id="FOTC01000001">
    <property type="protein sequence ID" value="SFK69908.1"/>
    <property type="molecule type" value="Genomic_DNA"/>
</dbReference>
<feature type="region of interest" description="Disordered" evidence="9">
    <location>
        <begin position="148"/>
        <end position="170"/>
    </location>
</feature>
<keyword evidence="5 6" id="KW-0717">Septation</keyword>
<proteinExistence type="inferred from homology"/>
<evidence type="ECO:0000313" key="12">
    <source>
        <dbReference type="EMBL" id="SFK69908.1"/>
    </source>
</evidence>
<evidence type="ECO:0000256" key="6">
    <source>
        <dbReference type="HAMAP-Rule" id="MF_00909"/>
    </source>
</evidence>
<evidence type="ECO:0000256" key="3">
    <source>
        <dbReference type="ARBA" id="ARBA00022741"/>
    </source>
</evidence>
<name>A0A1I4BMA7_9EURY</name>
<dbReference type="PRINTS" id="PR00423">
    <property type="entry name" value="CELLDVISFTSZ"/>
</dbReference>
<feature type="binding site" evidence="6">
    <location>
        <position position="227"/>
    </location>
    <ligand>
        <name>GTP</name>
        <dbReference type="ChEBI" id="CHEBI:37565"/>
    </ligand>
</feature>
<dbReference type="Gene3D" id="3.40.50.1440">
    <property type="entry name" value="Tubulin/FtsZ, GTPase domain"/>
    <property type="match status" value="1"/>
</dbReference>
<dbReference type="GO" id="GO:0005737">
    <property type="term" value="C:cytoplasm"/>
    <property type="evidence" value="ECO:0007669"/>
    <property type="project" value="UniProtKB-SubCell"/>
</dbReference>
<feature type="binding site" evidence="6">
    <location>
        <begin position="103"/>
        <end position="107"/>
    </location>
    <ligand>
        <name>GTP</name>
        <dbReference type="ChEBI" id="CHEBI:37565"/>
    </ligand>
</feature>
<keyword evidence="6 8" id="KW-0131">Cell cycle</keyword>
<dbReference type="InterPro" id="IPR020805">
    <property type="entry name" value="Cell_div_FtsZ_CS"/>
</dbReference>
<evidence type="ECO:0000313" key="13">
    <source>
        <dbReference type="Proteomes" id="UP000199607"/>
    </source>
</evidence>
<accession>A0A1I4BMA7</accession>
<evidence type="ECO:0000256" key="9">
    <source>
        <dbReference type="SAM" id="MobiDB-lite"/>
    </source>
</evidence>
<dbReference type="GO" id="GO:0051258">
    <property type="term" value="P:protein polymerization"/>
    <property type="evidence" value="ECO:0007669"/>
    <property type="project" value="UniProtKB-UniRule"/>
</dbReference>
<evidence type="ECO:0000256" key="5">
    <source>
        <dbReference type="ARBA" id="ARBA00023210"/>
    </source>
</evidence>
<evidence type="ECO:0000256" key="1">
    <source>
        <dbReference type="ARBA" id="ARBA00009690"/>
    </source>
</evidence>
<feature type="compositionally biased region" description="Acidic residues" evidence="9">
    <location>
        <begin position="8"/>
        <end position="42"/>
    </location>
</feature>
<comment type="subcellular location">
    <subcellularLocation>
        <location evidence="6">Cytoplasm</location>
    </subcellularLocation>
    <text evidence="6">Assembles at midcell at the inner surface of the cytoplasmic membrane.</text>
</comment>
<dbReference type="GO" id="GO:0003924">
    <property type="term" value="F:GTPase activity"/>
    <property type="evidence" value="ECO:0007669"/>
    <property type="project" value="UniProtKB-UniRule"/>
</dbReference>
<evidence type="ECO:0000256" key="2">
    <source>
        <dbReference type="ARBA" id="ARBA00022490"/>
    </source>
</evidence>
<feature type="domain" description="Tubulin/FtsZ 2-layer sandwich" evidence="11">
    <location>
        <begin position="290"/>
        <end position="407"/>
    </location>
</feature>
<comment type="function">
    <text evidence="6">Essential cell division protein that forms a contractile ring structure (Z ring) at the future cell division site. The regulation of the ring assembly controls the timing and the location of cell division. One of the functions of the FtsZ ring is to recruit other cell division proteins to the septum to produce a new cell wall between the dividing cells. Binds GTP and shows GTPase activity.</text>
</comment>
<dbReference type="InterPro" id="IPR008280">
    <property type="entry name" value="Tub_FtsZ_C"/>
</dbReference>
<comment type="subunit">
    <text evidence="6">Homodimer. Polymerizes to form a dynamic ring structure in a strictly GTP-dependent manner. Interacts directly with several other division proteins.</text>
</comment>
<keyword evidence="13" id="KW-1185">Reference proteome</keyword>
<feature type="binding site" evidence="6">
    <location>
        <begin position="192"/>
        <end position="194"/>
    </location>
    <ligand>
        <name>GTP</name>
        <dbReference type="ChEBI" id="CHEBI:37565"/>
    </ligand>
</feature>
<evidence type="ECO:0000259" key="11">
    <source>
        <dbReference type="SMART" id="SM00865"/>
    </source>
</evidence>
<dbReference type="SMART" id="SM00864">
    <property type="entry name" value="Tubulin"/>
    <property type="match status" value="1"/>
</dbReference>
<dbReference type="InterPro" id="IPR036525">
    <property type="entry name" value="Tubulin/FtsZ_GTPase_sf"/>
</dbReference>
<feature type="binding site" evidence="6">
    <location>
        <position position="223"/>
    </location>
    <ligand>
        <name>GTP</name>
        <dbReference type="ChEBI" id="CHEBI:37565"/>
    </ligand>
</feature>
<dbReference type="InterPro" id="IPR000158">
    <property type="entry name" value="Cell_div_FtsZ"/>
</dbReference>
<gene>
    <name evidence="6" type="primary">ftsZ</name>
    <name evidence="12" type="ORF">SAMN04487950_0652</name>
</gene>
<evidence type="ECO:0000256" key="7">
    <source>
        <dbReference type="NCBIfam" id="TIGR00065"/>
    </source>
</evidence>
<organism evidence="12 13">
    <name type="scientific">Halogranum rubrum</name>
    <dbReference type="NCBI Taxonomy" id="553466"/>
    <lineage>
        <taxon>Archaea</taxon>
        <taxon>Methanobacteriati</taxon>
        <taxon>Methanobacteriota</taxon>
        <taxon>Stenosarchaea group</taxon>
        <taxon>Halobacteria</taxon>
        <taxon>Halobacteriales</taxon>
        <taxon>Haloferacaceae</taxon>
    </lineage>
</organism>
<dbReference type="PROSITE" id="PS01135">
    <property type="entry name" value="FTSZ_2"/>
    <property type="match status" value="1"/>
</dbReference>
<keyword evidence="6 8" id="KW-0132">Cell division</keyword>
<dbReference type="SMART" id="SM00865">
    <property type="entry name" value="Tubulin_C"/>
    <property type="match status" value="1"/>
</dbReference>
<dbReference type="PANTHER" id="PTHR30314">
    <property type="entry name" value="CELL DIVISION PROTEIN FTSZ-RELATED"/>
    <property type="match status" value="1"/>
</dbReference>
<comment type="similarity">
    <text evidence="1 6 8">Belongs to the FtsZ family.</text>
</comment>
<dbReference type="Pfam" id="PF00091">
    <property type="entry name" value="Tubulin"/>
    <property type="match status" value="1"/>
</dbReference>
<feature type="region of interest" description="Disordered" evidence="9">
    <location>
        <begin position="1"/>
        <end position="81"/>
    </location>
</feature>
<dbReference type="GO" id="GO:0005525">
    <property type="term" value="F:GTP binding"/>
    <property type="evidence" value="ECO:0007669"/>
    <property type="project" value="UniProtKB-UniRule"/>
</dbReference>
<protein>
    <recommendedName>
        <fullName evidence="6 7">Cell division protein FtsZ</fullName>
    </recommendedName>
</protein>
<dbReference type="CDD" id="cd02201">
    <property type="entry name" value="FtsZ_type1"/>
    <property type="match status" value="1"/>
</dbReference>
<dbReference type="InterPro" id="IPR024757">
    <property type="entry name" value="FtsZ_C"/>
</dbReference>
<evidence type="ECO:0000256" key="4">
    <source>
        <dbReference type="ARBA" id="ARBA00023134"/>
    </source>
</evidence>